<feature type="region of interest" description="Disordered" evidence="1">
    <location>
        <begin position="978"/>
        <end position="1021"/>
    </location>
</feature>
<dbReference type="Gene3D" id="2.60.40.640">
    <property type="match status" value="2"/>
</dbReference>
<evidence type="ECO:0000256" key="1">
    <source>
        <dbReference type="SAM" id="MobiDB-lite"/>
    </source>
</evidence>
<dbReference type="PANTHER" id="PTHR11188">
    <property type="entry name" value="ARRESTIN DOMAIN CONTAINING PROTEIN"/>
    <property type="match status" value="1"/>
</dbReference>
<feature type="region of interest" description="Disordered" evidence="1">
    <location>
        <begin position="176"/>
        <end position="201"/>
    </location>
</feature>
<dbReference type="AlphaFoldDB" id="A0A8H7H843"/>
<dbReference type="GO" id="GO:0031625">
    <property type="term" value="F:ubiquitin protein ligase binding"/>
    <property type="evidence" value="ECO:0007669"/>
    <property type="project" value="TreeGrafter"/>
</dbReference>
<comment type="caution">
    <text evidence="3">The sequence shown here is derived from an EMBL/GenBank/DDBJ whole genome shotgun (WGS) entry which is preliminary data.</text>
</comment>
<organism evidence="3 4">
    <name type="scientific">Rhizoctonia solani</name>
    <dbReference type="NCBI Taxonomy" id="456999"/>
    <lineage>
        <taxon>Eukaryota</taxon>
        <taxon>Fungi</taxon>
        <taxon>Dikarya</taxon>
        <taxon>Basidiomycota</taxon>
        <taxon>Agaricomycotina</taxon>
        <taxon>Agaricomycetes</taxon>
        <taxon>Cantharellales</taxon>
        <taxon>Ceratobasidiaceae</taxon>
        <taxon>Rhizoctonia</taxon>
    </lineage>
</organism>
<dbReference type="InterPro" id="IPR011021">
    <property type="entry name" value="Arrestin-like_N"/>
</dbReference>
<accession>A0A8H7H843</accession>
<dbReference type="PANTHER" id="PTHR11188:SF17">
    <property type="entry name" value="FI21816P1"/>
    <property type="match status" value="1"/>
</dbReference>
<dbReference type="Proteomes" id="UP000650582">
    <property type="component" value="Unassembled WGS sequence"/>
</dbReference>
<protein>
    <submittedName>
        <fullName evidence="3">Arrestin (Or S-antigen), C-terminal domain</fullName>
    </submittedName>
</protein>
<reference evidence="3" key="1">
    <citation type="submission" date="2020-09" db="EMBL/GenBank/DDBJ databases">
        <title>Comparative genome analyses of four rice-infecting Rhizoctonia solani isolates reveal extensive enrichment of homogalacturonan modification genes.</title>
        <authorList>
            <person name="Lee D.-Y."/>
            <person name="Jeon J."/>
            <person name="Kim K.-T."/>
            <person name="Cheong K."/>
            <person name="Song H."/>
            <person name="Choi G."/>
            <person name="Ko J."/>
            <person name="Opiyo S.O."/>
            <person name="Zuo S."/>
            <person name="Madhav S."/>
            <person name="Lee Y.-H."/>
            <person name="Wang G.-L."/>
        </authorList>
    </citation>
    <scope>NUCLEOTIDE SEQUENCE</scope>
    <source>
        <strain evidence="3">AG1-IA YN-7</strain>
    </source>
</reference>
<sequence>MPSTSLDIRLAEPVVFLRGSGDVTSRRRQGVPPDTAPAMVRGILTLKLAKATKIRSISISLEGKAKTEWPEGIGARRTEVTEDVNVLSSSTVFFRAGHEDDAAPTSSARRAMSLGPGVGLDHEADDEGAISDDEDDADNTDEPRRANNLDQGTICATRGRRLSADQDFFHRHIVEHNEQTSILTPPYTPRTGTPSVPGSPRQTLQELRSVLRSDLANSRTSVPSRPPSIHGASGSQPTLPRPTAPHEVLSAPASHVPSTNVSSDASVKSLHENISEHPSDEEVGDHLPVLRRPSPSRRESSASFLGENEAQRAHDNPQISPPLTERQRSASRSTVSHPPATRSSSHVPHSPHHPRPILQTSGSVSLRNTGSPSPHPSSLHPTFHTQTESPGAEASPVRDRDRSESRVRGRQNTRFSLAAVSSVLHEIGHEITEITDRVRSKSRASTGPRPFGRGGAGSVGPREHEHEQRLKDRAAERQRERETAVLGRDETQRGRQKERTALEKIGASLGLDVDPNVEADMWQEFKKGTYNYPISFAVPSNTPPSLHCDFGSISYRLKAVVHRTGTFVPKLVAHTEVTLISCPGEDDTEERENVVIERQWDEQLRYFITISGKSFPIGGTVPITLVMMPLAKVKIYRLTVMLEGGSNAQSNEAHTEARRLTEKIDYYAHGRRVARHDPTRRYELLSLKYPNLKHDKGVRLPLLPILDDSNNAISHSPLAGLIEGQDADEIATNLLNPNGPWTIQLQANLPTCSSPVHFTCKHTKSNIIISHWIKIMIRVERGDDSQMDKGKRKQFDIIVETPVHILSCNPDYTALPAYSLPSLPVQKIGTSVGGCLCNHVKAEQQNRLQIAAPSGIPTQSPISGLGYSAFNVPPADFIHPSPRRAQVSNPNTVAPDRIMGGMAVEAAIGHNASGFGERPQVTRAHDSDERITTLVNRSLQFERLVSGEEGTSGDMPPAYTDAVDGAYHGEERGRVMFSEVTASRQGSRSRPGSRSRAGSRSRPGSRPASRPVSRATSMVWT</sequence>
<evidence type="ECO:0000313" key="3">
    <source>
        <dbReference type="EMBL" id="KAF8678949.1"/>
    </source>
</evidence>
<gene>
    <name evidence="3" type="ORF">RHS04_05140</name>
</gene>
<dbReference type="GO" id="GO:0030674">
    <property type="term" value="F:protein-macromolecule adaptor activity"/>
    <property type="evidence" value="ECO:0007669"/>
    <property type="project" value="TreeGrafter"/>
</dbReference>
<feature type="compositionally biased region" description="Basic and acidic residues" evidence="1">
    <location>
        <begin position="396"/>
        <end position="407"/>
    </location>
</feature>
<feature type="region of interest" description="Disordered" evidence="1">
    <location>
        <begin position="98"/>
        <end position="152"/>
    </location>
</feature>
<feature type="compositionally biased region" description="Polar residues" evidence="1">
    <location>
        <begin position="190"/>
        <end position="201"/>
    </location>
</feature>
<feature type="compositionally biased region" description="Polar residues" evidence="1">
    <location>
        <begin position="358"/>
        <end position="370"/>
    </location>
</feature>
<feature type="domain" description="Arrestin C-terminal-like" evidence="2">
    <location>
        <begin position="600"/>
        <end position="810"/>
    </location>
</feature>
<dbReference type="Pfam" id="PF00339">
    <property type="entry name" value="Arrestin_N"/>
    <property type="match status" value="1"/>
</dbReference>
<dbReference type="GO" id="GO:0005829">
    <property type="term" value="C:cytosol"/>
    <property type="evidence" value="ECO:0007669"/>
    <property type="project" value="TreeGrafter"/>
</dbReference>
<feature type="compositionally biased region" description="Low complexity" evidence="1">
    <location>
        <begin position="1000"/>
        <end position="1015"/>
    </location>
</feature>
<feature type="compositionally biased region" description="Basic and acidic residues" evidence="1">
    <location>
        <begin position="269"/>
        <end position="280"/>
    </location>
</feature>
<dbReference type="GO" id="GO:0005886">
    <property type="term" value="C:plasma membrane"/>
    <property type="evidence" value="ECO:0007669"/>
    <property type="project" value="TreeGrafter"/>
</dbReference>
<dbReference type="SMART" id="SM01017">
    <property type="entry name" value="Arrestin_C"/>
    <property type="match status" value="1"/>
</dbReference>
<dbReference type="GO" id="GO:0070086">
    <property type="term" value="P:ubiquitin-dependent endocytosis"/>
    <property type="evidence" value="ECO:0007669"/>
    <property type="project" value="TreeGrafter"/>
</dbReference>
<dbReference type="InterPro" id="IPR050357">
    <property type="entry name" value="Arrestin_domain-protein"/>
</dbReference>
<feature type="compositionally biased region" description="Basic and acidic residues" evidence="1">
    <location>
        <begin position="461"/>
        <end position="498"/>
    </location>
</feature>
<feature type="compositionally biased region" description="Acidic residues" evidence="1">
    <location>
        <begin position="123"/>
        <end position="140"/>
    </location>
</feature>
<dbReference type="InterPro" id="IPR011022">
    <property type="entry name" value="Arrestin_C-like"/>
</dbReference>
<evidence type="ECO:0000313" key="4">
    <source>
        <dbReference type="Proteomes" id="UP000650582"/>
    </source>
</evidence>
<proteinExistence type="predicted"/>
<dbReference type="InterPro" id="IPR014756">
    <property type="entry name" value="Ig_E-set"/>
</dbReference>
<dbReference type="SUPFAM" id="SSF81296">
    <property type="entry name" value="E set domains"/>
    <property type="match status" value="1"/>
</dbReference>
<evidence type="ECO:0000259" key="2">
    <source>
        <dbReference type="SMART" id="SM01017"/>
    </source>
</evidence>
<name>A0A8H7H843_9AGAM</name>
<feature type="region of interest" description="Disordered" evidence="1">
    <location>
        <begin position="215"/>
        <end position="411"/>
    </location>
</feature>
<feature type="compositionally biased region" description="Polar residues" evidence="1">
    <location>
        <begin position="256"/>
        <end position="266"/>
    </location>
</feature>
<dbReference type="EMBL" id="JACYCC010000038">
    <property type="protein sequence ID" value="KAF8678949.1"/>
    <property type="molecule type" value="Genomic_DNA"/>
</dbReference>
<dbReference type="InterPro" id="IPR014752">
    <property type="entry name" value="Arrestin-like_C"/>
</dbReference>
<feature type="region of interest" description="Disordered" evidence="1">
    <location>
        <begin position="435"/>
        <end position="498"/>
    </location>
</feature>